<protein>
    <submittedName>
        <fullName evidence="2">Sugar phosphate isomerase/epimerase</fullName>
    </submittedName>
</protein>
<reference evidence="2" key="2">
    <citation type="journal article" date="2021" name="PeerJ">
        <title>Extensive microbial diversity within the chicken gut microbiome revealed by metagenomics and culture.</title>
        <authorList>
            <person name="Gilroy R."/>
            <person name="Ravi A."/>
            <person name="Getino M."/>
            <person name="Pursley I."/>
            <person name="Horton D.L."/>
            <person name="Alikhan N.F."/>
            <person name="Baker D."/>
            <person name="Gharbi K."/>
            <person name="Hall N."/>
            <person name="Watson M."/>
            <person name="Adriaenssens E.M."/>
            <person name="Foster-Nyarko E."/>
            <person name="Jarju S."/>
            <person name="Secka A."/>
            <person name="Antonio M."/>
            <person name="Oren A."/>
            <person name="Chaudhuri R.R."/>
            <person name="La Ragione R."/>
            <person name="Hildebrand F."/>
            <person name="Pallen M.J."/>
        </authorList>
    </citation>
    <scope>NUCLEOTIDE SEQUENCE</scope>
    <source>
        <strain evidence="2">CHK195-4489</strain>
    </source>
</reference>
<proteinExistence type="predicted"/>
<dbReference type="InterPro" id="IPR050312">
    <property type="entry name" value="IolE/XylAMocC-like"/>
</dbReference>
<keyword evidence="2" id="KW-0413">Isomerase</keyword>
<comment type="caution">
    <text evidence="2">The sequence shown here is derived from an EMBL/GenBank/DDBJ whole genome shotgun (WGS) entry which is preliminary data.</text>
</comment>
<dbReference type="Gene3D" id="3.20.20.150">
    <property type="entry name" value="Divalent-metal-dependent TIM barrel enzymes"/>
    <property type="match status" value="1"/>
</dbReference>
<evidence type="ECO:0000259" key="1">
    <source>
        <dbReference type="Pfam" id="PF01261"/>
    </source>
</evidence>
<dbReference type="InterPro" id="IPR013022">
    <property type="entry name" value="Xyl_isomerase-like_TIM-brl"/>
</dbReference>
<reference evidence="2" key="1">
    <citation type="submission" date="2020-10" db="EMBL/GenBank/DDBJ databases">
        <authorList>
            <person name="Gilroy R."/>
        </authorList>
    </citation>
    <scope>NUCLEOTIDE SEQUENCE</scope>
    <source>
        <strain evidence="2">CHK195-4489</strain>
    </source>
</reference>
<dbReference type="PANTHER" id="PTHR12110">
    <property type="entry name" value="HYDROXYPYRUVATE ISOMERASE"/>
    <property type="match status" value="1"/>
</dbReference>
<sequence length="290" mass="31776">MDRNFKLAVSSYSFLGAVRRGMLSYDDILPKAKEMGFTGVEYAGLEPPAGMTAEEYAEALREKAKALQLELTCYSVGANFLCPDPEGETERVKAEVRIAQRLGVKYMRHDVCYAPMPGGRRSFEANLPLLVKCVRSVTEYAESLGIKTMVENHGMFCQDSHRVEMLIDAVDSPNYGALIDLGNFLCADEDPAKAAGILKEYAFYIHCKDFYYKEGAGRSAAPEGPGWIRTRGGNYIKGAAVGDGCVPVAKCLGILRDAGFRGVTAIEYEGTEDPLECIAAGKRYLEKTID</sequence>
<feature type="domain" description="Xylose isomerase-like TIM barrel" evidence="1">
    <location>
        <begin position="31"/>
        <end position="286"/>
    </location>
</feature>
<dbReference type="SUPFAM" id="SSF51658">
    <property type="entry name" value="Xylose isomerase-like"/>
    <property type="match status" value="1"/>
</dbReference>
<evidence type="ECO:0000313" key="3">
    <source>
        <dbReference type="Proteomes" id="UP000824089"/>
    </source>
</evidence>
<name>A0A9D1I8E7_9CLOT</name>
<dbReference type="PANTHER" id="PTHR12110:SF53">
    <property type="entry name" value="BLR5974 PROTEIN"/>
    <property type="match status" value="1"/>
</dbReference>
<dbReference type="EMBL" id="DVMM01000021">
    <property type="protein sequence ID" value="HIU28870.1"/>
    <property type="molecule type" value="Genomic_DNA"/>
</dbReference>
<evidence type="ECO:0000313" key="2">
    <source>
        <dbReference type="EMBL" id="HIU28870.1"/>
    </source>
</evidence>
<organism evidence="2 3">
    <name type="scientific">Candidatus Egerieisoma faecipullorum</name>
    <dbReference type="NCBI Taxonomy" id="2840963"/>
    <lineage>
        <taxon>Bacteria</taxon>
        <taxon>Bacillati</taxon>
        <taxon>Bacillota</taxon>
        <taxon>Clostridia</taxon>
        <taxon>Eubacteriales</taxon>
        <taxon>Clostridiaceae</taxon>
        <taxon>Clostridiaceae incertae sedis</taxon>
        <taxon>Candidatus Egerieisoma</taxon>
    </lineage>
</organism>
<dbReference type="GO" id="GO:0016853">
    <property type="term" value="F:isomerase activity"/>
    <property type="evidence" value="ECO:0007669"/>
    <property type="project" value="UniProtKB-KW"/>
</dbReference>
<accession>A0A9D1I8E7</accession>
<dbReference type="Pfam" id="PF01261">
    <property type="entry name" value="AP_endonuc_2"/>
    <property type="match status" value="1"/>
</dbReference>
<dbReference type="Proteomes" id="UP000824089">
    <property type="component" value="Unassembled WGS sequence"/>
</dbReference>
<dbReference type="InterPro" id="IPR036237">
    <property type="entry name" value="Xyl_isomerase-like_sf"/>
</dbReference>
<gene>
    <name evidence="2" type="ORF">IAD50_01085</name>
</gene>
<dbReference type="AlphaFoldDB" id="A0A9D1I8E7"/>